<evidence type="ECO:0000256" key="5">
    <source>
        <dbReference type="SAM" id="MobiDB-lite"/>
    </source>
</evidence>
<evidence type="ECO:0008006" key="8">
    <source>
        <dbReference type="Google" id="ProtNLM"/>
    </source>
</evidence>
<evidence type="ECO:0000256" key="4">
    <source>
        <dbReference type="ARBA" id="ARBA00023274"/>
    </source>
</evidence>
<keyword evidence="3" id="KW-0496">Mitochondrion</keyword>
<dbReference type="InterPro" id="IPR039982">
    <property type="entry name" value="Ribosomal_mL65"/>
</dbReference>
<evidence type="ECO:0000256" key="1">
    <source>
        <dbReference type="ARBA" id="ARBA00004173"/>
    </source>
</evidence>
<evidence type="ECO:0000256" key="3">
    <source>
        <dbReference type="ARBA" id="ARBA00023128"/>
    </source>
</evidence>
<keyword evidence="4" id="KW-0687">Ribonucleoprotein</keyword>
<reference evidence="6 7" key="1">
    <citation type="journal article" date="2016" name="Nat. Commun.">
        <title>Extremotolerant tardigrade genome and improved radiotolerance of human cultured cells by tardigrade-unique protein.</title>
        <authorList>
            <person name="Hashimoto T."/>
            <person name="Horikawa D.D."/>
            <person name="Saito Y."/>
            <person name="Kuwahara H."/>
            <person name="Kozuka-Hata H."/>
            <person name="Shin-I T."/>
            <person name="Minakuchi Y."/>
            <person name="Ohishi K."/>
            <person name="Motoyama A."/>
            <person name="Aizu T."/>
            <person name="Enomoto A."/>
            <person name="Kondo K."/>
            <person name="Tanaka S."/>
            <person name="Hara Y."/>
            <person name="Koshikawa S."/>
            <person name="Sagara H."/>
            <person name="Miura T."/>
            <person name="Yokobori S."/>
            <person name="Miyagawa K."/>
            <person name="Suzuki Y."/>
            <person name="Kubo T."/>
            <person name="Oyama M."/>
            <person name="Kohara Y."/>
            <person name="Fujiyama A."/>
            <person name="Arakawa K."/>
            <person name="Katayama T."/>
            <person name="Toyoda A."/>
            <person name="Kunieda T."/>
        </authorList>
    </citation>
    <scope>NUCLEOTIDE SEQUENCE [LARGE SCALE GENOMIC DNA]</scope>
    <source>
        <strain evidence="6 7">YOKOZUNA-1</strain>
    </source>
</reference>
<dbReference type="GO" id="GO:0005762">
    <property type="term" value="C:mitochondrial large ribosomal subunit"/>
    <property type="evidence" value="ECO:0007669"/>
    <property type="project" value="TreeGrafter"/>
</dbReference>
<dbReference type="GO" id="GO:0006412">
    <property type="term" value="P:translation"/>
    <property type="evidence" value="ECO:0007669"/>
    <property type="project" value="InterPro"/>
</dbReference>
<dbReference type="OrthoDB" id="6041973at2759"/>
<dbReference type="PANTHER" id="PTHR13014">
    <property type="entry name" value="MITOCHONDRIAL 28S RIBOSOMAL PROTEIN S30/P52 PRO-APOTOTIC PROTEIN"/>
    <property type="match status" value="1"/>
</dbReference>
<dbReference type="AlphaFoldDB" id="A0A1D1UUK1"/>
<evidence type="ECO:0000313" key="7">
    <source>
        <dbReference type="Proteomes" id="UP000186922"/>
    </source>
</evidence>
<comment type="caution">
    <text evidence="6">The sequence shown here is derived from an EMBL/GenBank/DDBJ whole genome shotgun (WGS) entry which is preliminary data.</text>
</comment>
<feature type="region of interest" description="Disordered" evidence="5">
    <location>
        <begin position="509"/>
        <end position="534"/>
    </location>
</feature>
<organism evidence="6 7">
    <name type="scientific">Ramazzottius varieornatus</name>
    <name type="common">Water bear</name>
    <name type="synonym">Tardigrade</name>
    <dbReference type="NCBI Taxonomy" id="947166"/>
    <lineage>
        <taxon>Eukaryota</taxon>
        <taxon>Metazoa</taxon>
        <taxon>Ecdysozoa</taxon>
        <taxon>Tardigrada</taxon>
        <taxon>Eutardigrada</taxon>
        <taxon>Parachela</taxon>
        <taxon>Hypsibioidea</taxon>
        <taxon>Ramazzottiidae</taxon>
        <taxon>Ramazzottius</taxon>
    </lineage>
</organism>
<dbReference type="EMBL" id="BDGG01000002">
    <property type="protein sequence ID" value="GAU93141.1"/>
    <property type="molecule type" value="Genomic_DNA"/>
</dbReference>
<dbReference type="STRING" id="947166.A0A1D1UUK1"/>
<protein>
    <recommendedName>
        <fullName evidence="8">28S ribosomal protein S30, mitochondrial</fullName>
    </recommendedName>
</protein>
<dbReference type="Proteomes" id="UP000186922">
    <property type="component" value="Unassembled WGS sequence"/>
</dbReference>
<keyword evidence="7" id="KW-1185">Reference proteome</keyword>
<accession>A0A1D1UUK1</accession>
<comment type="subcellular location">
    <subcellularLocation>
        <location evidence="1">Mitochondrion</location>
    </subcellularLocation>
</comment>
<proteinExistence type="predicted"/>
<sequence>MRPGPLFRRVVNRSCPTVISNRTFQSSSLRSGNQRTTVTPYYDGNDFVRDRSQLIPRSLYHQPEHWTDEPEYPEIVPPRKTRAFVNYERHKEAEKVAAMPTVKEKMAHFAFGPPLVNPLKVYIARQAKLDIRRWYQIFQPYEIEGFPVKYDALPFYKHITRTAVVADQLPADYYAYIEEAELNDIVDKVRQTVINAILAEGRYYSKNLDQIPVEERVVVVQAQNVIDALVRAVNLAVGKDFPHLREMQQDTDTRCAAFWKRGGFLHDAQLKRRIYDKASGELMLQYIEEDNIFRNFRHELPLPEVLPRESCVPSAATEQAEGRQVGYNPTIYGFRPEKSIPHWIPGHWFGDPCEFSTLSLDVPKAWTRQLSGQDEAQAFESLACNAIMASFGRIVAQAMYLGFTFLNELSYPIVTQSIMTNGRDWMFATYQANTIALWKPDEENPFNNMCWLTQPVKLFDRVEGSEVIGFNDEVLRLFIKQYLKAPVTSTNSNLRPYIEKTERSYWKNEHSQTPFYHRPTRRDGKPRQPFKPEI</sequence>
<evidence type="ECO:0000256" key="2">
    <source>
        <dbReference type="ARBA" id="ARBA00022980"/>
    </source>
</evidence>
<gene>
    <name evidence="6" type="primary">RvY_05127-1</name>
    <name evidence="6" type="synonym">RvY_05127.1</name>
    <name evidence="6" type="ORF">RvY_05127</name>
</gene>
<evidence type="ECO:0000313" key="6">
    <source>
        <dbReference type="EMBL" id="GAU93141.1"/>
    </source>
</evidence>
<feature type="compositionally biased region" description="Basic and acidic residues" evidence="5">
    <location>
        <begin position="521"/>
        <end position="534"/>
    </location>
</feature>
<dbReference type="Pfam" id="PF07147">
    <property type="entry name" value="PDCD9"/>
    <property type="match status" value="1"/>
</dbReference>
<dbReference type="GO" id="GO:0003735">
    <property type="term" value="F:structural constituent of ribosome"/>
    <property type="evidence" value="ECO:0007669"/>
    <property type="project" value="InterPro"/>
</dbReference>
<keyword evidence="2" id="KW-0689">Ribosomal protein</keyword>
<dbReference type="InterPro" id="IPR010793">
    <property type="entry name" value="Ribosomal_mL37/mL65"/>
</dbReference>
<dbReference type="PANTHER" id="PTHR13014:SF3">
    <property type="entry name" value="LARGE RIBOSOMAL SUBUNIT PROTEIN ML65"/>
    <property type="match status" value="1"/>
</dbReference>
<name>A0A1D1UUK1_RAMVA</name>